<dbReference type="EMBL" id="JADEYR010000024">
    <property type="protein sequence ID" value="MBE9405188.1"/>
    <property type="molecule type" value="Genomic_DNA"/>
</dbReference>
<feature type="compositionally biased region" description="Pro residues" evidence="1">
    <location>
        <begin position="20"/>
        <end position="30"/>
    </location>
</feature>
<gene>
    <name evidence="3" type="ORF">IOE58_13755</name>
</gene>
<feature type="domain" description="N-acetyltransferase" evidence="2">
    <location>
        <begin position="56"/>
        <end position="213"/>
    </location>
</feature>
<accession>A0ABR9W413</accession>
<keyword evidence="4" id="KW-1185">Reference proteome</keyword>
<proteinExistence type="predicted"/>
<protein>
    <submittedName>
        <fullName evidence="3">GNAT family N-acetyltransferase</fullName>
    </submittedName>
</protein>
<dbReference type="PANTHER" id="PTHR43792">
    <property type="entry name" value="GNAT FAMILY, PUTATIVE (AFU_ORTHOLOGUE AFUA_3G00765)-RELATED-RELATED"/>
    <property type="match status" value="1"/>
</dbReference>
<feature type="region of interest" description="Disordered" evidence="1">
    <location>
        <begin position="1"/>
        <end position="35"/>
    </location>
</feature>
<evidence type="ECO:0000313" key="4">
    <source>
        <dbReference type="Proteomes" id="UP000644727"/>
    </source>
</evidence>
<dbReference type="Proteomes" id="UP000644727">
    <property type="component" value="Unassembled WGS sequence"/>
</dbReference>
<name>A0ABR9W413_9MICO</name>
<dbReference type="InterPro" id="IPR051531">
    <property type="entry name" value="N-acetyltransferase"/>
</dbReference>
<reference evidence="3 4" key="1">
    <citation type="submission" date="2020-10" db="EMBL/GenBank/DDBJ databases">
        <title>Draft genome and description of Brachybacterium epidermidis sp nov.</title>
        <authorList>
            <person name="Boxberger M."/>
            <person name="La Scola B."/>
        </authorList>
    </citation>
    <scope>NUCLEOTIDE SEQUENCE [LARGE SCALE GENOMIC DNA]</scope>
    <source>
        <strain evidence="3 4">Marseille-Q2903</strain>
    </source>
</reference>
<evidence type="ECO:0000259" key="2">
    <source>
        <dbReference type="PROSITE" id="PS51186"/>
    </source>
</evidence>
<dbReference type="PANTHER" id="PTHR43792:SF1">
    <property type="entry name" value="N-ACETYLTRANSFERASE DOMAIN-CONTAINING PROTEIN"/>
    <property type="match status" value="1"/>
</dbReference>
<evidence type="ECO:0000313" key="3">
    <source>
        <dbReference type="EMBL" id="MBE9405188.1"/>
    </source>
</evidence>
<comment type="caution">
    <text evidence="3">The sequence shown here is derived from an EMBL/GenBank/DDBJ whole genome shotgun (WGS) entry which is preliminary data.</text>
</comment>
<dbReference type="PROSITE" id="PS51186">
    <property type="entry name" value="GNAT"/>
    <property type="match status" value="1"/>
</dbReference>
<dbReference type="Gene3D" id="3.40.630.30">
    <property type="match status" value="1"/>
</dbReference>
<dbReference type="Pfam" id="PF13302">
    <property type="entry name" value="Acetyltransf_3"/>
    <property type="match status" value="1"/>
</dbReference>
<organism evidence="3 4">
    <name type="scientific">Brachybacterium epidermidis</name>
    <dbReference type="NCBI Taxonomy" id="2781983"/>
    <lineage>
        <taxon>Bacteria</taxon>
        <taxon>Bacillati</taxon>
        <taxon>Actinomycetota</taxon>
        <taxon>Actinomycetes</taxon>
        <taxon>Micrococcales</taxon>
        <taxon>Dermabacteraceae</taxon>
        <taxon>Brachybacterium</taxon>
    </lineage>
</organism>
<sequence length="231" mass="25351">MAPAPSRAPHLIRTARSPATAPPPTGPAAPPITVTADHGTHPVLADLDWPLRTERLELRPGRAEDADAIWPWYGLPEVQLWTTALSRSLEEHRERWSAKLPSSVVGLLGIRIIAVGKVDRQDAWSQADMAEQARGQQAELGWVLDPASHGRGYGTEFAAGLVQIAFEGLGVRRVEGNCFAENLASRRIMEKIGMRLEGHFREESLHRSGRWLDGMSFALLASEYRSPGPST</sequence>
<dbReference type="SUPFAM" id="SSF55729">
    <property type="entry name" value="Acyl-CoA N-acyltransferases (Nat)"/>
    <property type="match status" value="1"/>
</dbReference>
<evidence type="ECO:0000256" key="1">
    <source>
        <dbReference type="SAM" id="MobiDB-lite"/>
    </source>
</evidence>
<dbReference type="InterPro" id="IPR000182">
    <property type="entry name" value="GNAT_dom"/>
</dbReference>
<dbReference type="InterPro" id="IPR016181">
    <property type="entry name" value="Acyl_CoA_acyltransferase"/>
</dbReference>